<accession>A0A3L6D6B6</accession>
<gene>
    <name evidence="7" type="ORF">Zm00014a_023599</name>
    <name evidence="8" type="ORF">Zm00014a_026735</name>
</gene>
<evidence type="ECO:0000256" key="3">
    <source>
        <dbReference type="ARBA" id="ARBA00022679"/>
    </source>
</evidence>
<evidence type="ECO:0000256" key="2">
    <source>
        <dbReference type="ARBA" id="ARBA00022676"/>
    </source>
</evidence>
<keyword evidence="5" id="KW-0325">Glycoprotein</keyword>
<comment type="subcellular location">
    <subcellularLocation>
        <location evidence="1">Membrane</location>
        <topology evidence="1">Single-pass type II membrane protein</topology>
    </subcellularLocation>
</comment>
<keyword evidence="2" id="KW-0328">Glycosyltransferase</keyword>
<sequence length="364" mass="39680">MLIGMPQAAAAVVHGKDPSTVRPAAALPLKLLRPLLLVAVLGTGFLAAVALLVGGPAYSSALPRPPVALPPAPPSGGGKQPLERWARAPASAWHNMTDDELLWAASWRPSVRRYPYRRTPKVAFMFLTRGPLPLAPLWERFFAGAGGGDAGLFSVYVHATPGYRPDFAPASAFYRRQVPSQVAEWGEPSMFDAERRLLANALLDPGNERFVLLSESCVPLYGFPAVVREQFRKGAQWFELERALAVDVVADGRYYPKFREHCRPPCYADEHYLPTALSILAPARIANRSVTWVDWSRGGAHPATFGEADVGEAFLRRLTAPGKDQGNCTYNGQPAQVCFLFARKLAPGTLQPLLRLAPMLLGYG</sequence>
<dbReference type="InterPro" id="IPR003406">
    <property type="entry name" value="Glyco_trans_14"/>
</dbReference>
<keyword evidence="4 6" id="KW-0472">Membrane</keyword>
<dbReference type="PANTHER" id="PTHR31042:SF128">
    <property type="entry name" value="EXPRESSED PROTEIN"/>
    <property type="match status" value="1"/>
</dbReference>
<dbReference type="Proteomes" id="UP000251960">
    <property type="component" value="Unassembled WGS sequence"/>
</dbReference>
<evidence type="ECO:0000256" key="6">
    <source>
        <dbReference type="SAM" id="Phobius"/>
    </source>
</evidence>
<evidence type="ECO:0000256" key="5">
    <source>
        <dbReference type="ARBA" id="ARBA00023180"/>
    </source>
</evidence>
<dbReference type="InterPro" id="IPR044174">
    <property type="entry name" value="BC10-like"/>
</dbReference>
<dbReference type="PANTHER" id="PTHR31042">
    <property type="entry name" value="CORE-2/I-BRANCHING BETA-1,6-N-ACETYLGLUCOSAMINYLTRANSFERASE FAMILY PROTEIN-RELATED"/>
    <property type="match status" value="1"/>
</dbReference>
<comment type="caution">
    <text evidence="7">The sequence shown here is derived from an EMBL/GenBank/DDBJ whole genome shotgun (WGS) entry which is preliminary data.</text>
</comment>
<dbReference type="GO" id="GO:0016020">
    <property type="term" value="C:membrane"/>
    <property type="evidence" value="ECO:0007669"/>
    <property type="project" value="UniProtKB-SubCell"/>
</dbReference>
<dbReference type="EMBL" id="NCVQ01001008">
    <property type="protein sequence ID" value="PWZ04080.1"/>
    <property type="molecule type" value="Genomic_DNA"/>
</dbReference>
<dbReference type="Pfam" id="PF02485">
    <property type="entry name" value="Branch"/>
    <property type="match status" value="2"/>
</dbReference>
<keyword evidence="6" id="KW-1133">Transmembrane helix</keyword>
<protein>
    <recommendedName>
        <fullName evidence="10">Core-2/I-branching beta-16-N-acetylglucosaminyltransferase family protein</fullName>
    </recommendedName>
</protein>
<evidence type="ECO:0000313" key="9">
    <source>
        <dbReference type="Proteomes" id="UP000251960"/>
    </source>
</evidence>
<accession>A0A3L6D6W7</accession>
<proteinExistence type="predicted"/>
<evidence type="ECO:0000313" key="8">
    <source>
        <dbReference type="EMBL" id="PWZ04300.1"/>
    </source>
</evidence>
<dbReference type="ExpressionAtlas" id="A0A3L6D6B6">
    <property type="expression patterns" value="baseline and differential"/>
</dbReference>
<dbReference type="EMBL" id="NCVQ01000555">
    <property type="protein sequence ID" value="PWZ04300.1"/>
    <property type="molecule type" value="Genomic_DNA"/>
</dbReference>
<evidence type="ECO:0000256" key="4">
    <source>
        <dbReference type="ARBA" id="ARBA00023136"/>
    </source>
</evidence>
<reference evidence="7 9" key="1">
    <citation type="journal article" date="2018" name="Nat. Genet.">
        <title>Extensive intraspecific gene order and gene structural variations between Mo17 and other maize genomes.</title>
        <authorList>
            <person name="Sun S."/>
            <person name="Zhou Y."/>
            <person name="Chen J."/>
            <person name="Shi J."/>
            <person name="Zhao H."/>
            <person name="Zhao H."/>
            <person name="Song W."/>
            <person name="Zhang M."/>
            <person name="Cui Y."/>
            <person name="Dong X."/>
            <person name="Liu H."/>
            <person name="Ma X."/>
            <person name="Jiao Y."/>
            <person name="Wang B."/>
            <person name="Wei X."/>
            <person name="Stein J.C."/>
            <person name="Glaubitz J.C."/>
            <person name="Lu F."/>
            <person name="Yu G."/>
            <person name="Liang C."/>
            <person name="Fengler K."/>
            <person name="Li B."/>
            <person name="Rafalski A."/>
            <person name="Schnable P.S."/>
            <person name="Ware D.H."/>
            <person name="Buckler E.S."/>
            <person name="Lai J."/>
        </authorList>
    </citation>
    <scope>NUCLEOTIDE SEQUENCE [LARGE SCALE GENOMIC DNA]</scope>
    <source>
        <strain evidence="9">cv. Missouri 17</strain>
        <tissue evidence="7">Seedling</tissue>
    </source>
</reference>
<evidence type="ECO:0000313" key="7">
    <source>
        <dbReference type="EMBL" id="PWZ04080.1"/>
    </source>
</evidence>
<keyword evidence="6" id="KW-0812">Transmembrane</keyword>
<feature type="transmembrane region" description="Helical" evidence="6">
    <location>
        <begin position="31"/>
        <end position="54"/>
    </location>
</feature>
<keyword evidence="3" id="KW-0808">Transferase</keyword>
<evidence type="ECO:0008006" key="10">
    <source>
        <dbReference type="Google" id="ProtNLM"/>
    </source>
</evidence>
<dbReference type="GO" id="GO:0016757">
    <property type="term" value="F:glycosyltransferase activity"/>
    <property type="evidence" value="ECO:0007669"/>
    <property type="project" value="UniProtKB-KW"/>
</dbReference>
<organism evidence="7 9">
    <name type="scientific">Zea mays</name>
    <name type="common">Maize</name>
    <dbReference type="NCBI Taxonomy" id="4577"/>
    <lineage>
        <taxon>Eukaryota</taxon>
        <taxon>Viridiplantae</taxon>
        <taxon>Streptophyta</taxon>
        <taxon>Embryophyta</taxon>
        <taxon>Tracheophyta</taxon>
        <taxon>Spermatophyta</taxon>
        <taxon>Magnoliopsida</taxon>
        <taxon>Liliopsida</taxon>
        <taxon>Poales</taxon>
        <taxon>Poaceae</taxon>
        <taxon>PACMAD clade</taxon>
        <taxon>Panicoideae</taxon>
        <taxon>Andropogonodae</taxon>
        <taxon>Andropogoneae</taxon>
        <taxon>Tripsacinae</taxon>
        <taxon>Zea</taxon>
    </lineage>
</organism>
<dbReference type="AlphaFoldDB" id="A0A3L6D6B6"/>
<evidence type="ECO:0000256" key="1">
    <source>
        <dbReference type="ARBA" id="ARBA00004606"/>
    </source>
</evidence>
<name>A0A3L6D6B6_MAIZE</name>